<dbReference type="GO" id="GO:0000287">
    <property type="term" value="F:magnesium ion binding"/>
    <property type="evidence" value="ECO:0007669"/>
    <property type="project" value="UniProtKB-UniRule"/>
</dbReference>
<reference evidence="15" key="1">
    <citation type="submission" date="2020-07" db="EMBL/GenBank/DDBJ databases">
        <title>Huge and variable diversity of episymbiotic CPR bacteria and DPANN archaea in groundwater ecosystems.</title>
        <authorList>
            <person name="He C.Y."/>
            <person name="Keren R."/>
            <person name="Whittaker M."/>
            <person name="Farag I.F."/>
            <person name="Doudna J."/>
            <person name="Cate J.H.D."/>
            <person name="Banfield J.F."/>
        </authorList>
    </citation>
    <scope>NUCLEOTIDE SEQUENCE</scope>
    <source>
        <strain evidence="15">NC_groundwater_17_Pr7_B-0.1um_64_12</strain>
    </source>
</reference>
<keyword evidence="8 13" id="KW-0067">ATP-binding</keyword>
<feature type="domain" description="Aminoacyl-transfer RNA synthetases class-II family profile" evidence="14">
    <location>
        <begin position="108"/>
        <end position="318"/>
    </location>
</feature>
<dbReference type="Pfam" id="PF02912">
    <property type="entry name" value="Phe_tRNA-synt_N"/>
    <property type="match status" value="1"/>
</dbReference>
<comment type="catalytic activity">
    <reaction evidence="12 13">
        <text>tRNA(Phe) + L-phenylalanine + ATP = L-phenylalanyl-tRNA(Phe) + AMP + diphosphate + H(+)</text>
        <dbReference type="Rhea" id="RHEA:19413"/>
        <dbReference type="Rhea" id="RHEA-COMP:9668"/>
        <dbReference type="Rhea" id="RHEA-COMP:9699"/>
        <dbReference type="ChEBI" id="CHEBI:15378"/>
        <dbReference type="ChEBI" id="CHEBI:30616"/>
        <dbReference type="ChEBI" id="CHEBI:33019"/>
        <dbReference type="ChEBI" id="CHEBI:58095"/>
        <dbReference type="ChEBI" id="CHEBI:78442"/>
        <dbReference type="ChEBI" id="CHEBI:78531"/>
        <dbReference type="ChEBI" id="CHEBI:456215"/>
        <dbReference type="EC" id="6.1.1.20"/>
    </reaction>
</comment>
<dbReference type="PANTHER" id="PTHR11538:SF41">
    <property type="entry name" value="PHENYLALANINE--TRNA LIGASE, MITOCHONDRIAL"/>
    <property type="match status" value="1"/>
</dbReference>
<evidence type="ECO:0000256" key="8">
    <source>
        <dbReference type="ARBA" id="ARBA00022840"/>
    </source>
</evidence>
<evidence type="ECO:0000256" key="12">
    <source>
        <dbReference type="ARBA" id="ARBA00049255"/>
    </source>
</evidence>
<evidence type="ECO:0000313" key="15">
    <source>
        <dbReference type="EMBL" id="MBI1756278.1"/>
    </source>
</evidence>
<dbReference type="GO" id="GO:0004826">
    <property type="term" value="F:phenylalanine-tRNA ligase activity"/>
    <property type="evidence" value="ECO:0007669"/>
    <property type="project" value="UniProtKB-UniRule"/>
</dbReference>
<dbReference type="PROSITE" id="PS50862">
    <property type="entry name" value="AA_TRNA_LIGASE_II"/>
    <property type="match status" value="1"/>
</dbReference>
<keyword evidence="10 13" id="KW-0648">Protein biosynthesis</keyword>
<comment type="cofactor">
    <cofactor evidence="13">
        <name>Mg(2+)</name>
        <dbReference type="ChEBI" id="CHEBI:18420"/>
    </cofactor>
    <text evidence="13">Binds 2 magnesium ions per tetramer.</text>
</comment>
<evidence type="ECO:0000256" key="1">
    <source>
        <dbReference type="ARBA" id="ARBA00004496"/>
    </source>
</evidence>
<protein>
    <recommendedName>
        <fullName evidence="13">Phenylalanine--tRNA ligase alpha subunit</fullName>
        <ecNumber evidence="13">6.1.1.20</ecNumber>
    </recommendedName>
    <alternativeName>
        <fullName evidence="13">Phenylalanyl-tRNA synthetase alpha subunit</fullName>
        <shortName evidence="13">PheRS</shortName>
    </alternativeName>
</protein>
<evidence type="ECO:0000256" key="7">
    <source>
        <dbReference type="ARBA" id="ARBA00022741"/>
    </source>
</evidence>
<dbReference type="InterPro" id="IPR004529">
    <property type="entry name" value="Phe-tRNA-synth_IIc_asu"/>
</dbReference>
<evidence type="ECO:0000256" key="10">
    <source>
        <dbReference type="ARBA" id="ARBA00022917"/>
    </source>
</evidence>
<dbReference type="InterPro" id="IPR002319">
    <property type="entry name" value="Phenylalanyl-tRNA_Synthase"/>
</dbReference>
<evidence type="ECO:0000256" key="6">
    <source>
        <dbReference type="ARBA" id="ARBA00022723"/>
    </source>
</evidence>
<dbReference type="GO" id="GO:0000049">
    <property type="term" value="F:tRNA binding"/>
    <property type="evidence" value="ECO:0007669"/>
    <property type="project" value="InterPro"/>
</dbReference>
<evidence type="ECO:0000256" key="5">
    <source>
        <dbReference type="ARBA" id="ARBA00022598"/>
    </source>
</evidence>
<dbReference type="InterPro" id="IPR006195">
    <property type="entry name" value="aa-tRNA-synth_II"/>
</dbReference>
<dbReference type="InterPro" id="IPR045864">
    <property type="entry name" value="aa-tRNA-synth_II/BPL/LPL"/>
</dbReference>
<evidence type="ECO:0000256" key="11">
    <source>
        <dbReference type="ARBA" id="ARBA00023146"/>
    </source>
</evidence>
<organism evidence="15 16">
    <name type="scientific">Fimbriimonas ginsengisoli</name>
    <dbReference type="NCBI Taxonomy" id="1005039"/>
    <lineage>
        <taxon>Bacteria</taxon>
        <taxon>Bacillati</taxon>
        <taxon>Armatimonadota</taxon>
        <taxon>Fimbriimonadia</taxon>
        <taxon>Fimbriimonadales</taxon>
        <taxon>Fimbriimonadaceae</taxon>
        <taxon>Fimbriimonas</taxon>
    </lineage>
</organism>
<keyword evidence="6 13" id="KW-0479">Metal-binding</keyword>
<dbReference type="SUPFAM" id="SSF55681">
    <property type="entry name" value="Class II aaRS and biotin synthetases"/>
    <property type="match status" value="1"/>
</dbReference>
<evidence type="ECO:0000256" key="2">
    <source>
        <dbReference type="ARBA" id="ARBA00010207"/>
    </source>
</evidence>
<dbReference type="Gene3D" id="3.30.930.10">
    <property type="entry name" value="Bira Bifunctional Protein, Domain 2"/>
    <property type="match status" value="1"/>
</dbReference>
<dbReference type="InterPro" id="IPR022911">
    <property type="entry name" value="Phe_tRNA_ligase_alpha1_bac"/>
</dbReference>
<dbReference type="SUPFAM" id="SSF46589">
    <property type="entry name" value="tRNA-binding arm"/>
    <property type="match status" value="1"/>
</dbReference>
<dbReference type="CDD" id="cd00496">
    <property type="entry name" value="PheRS_alpha_core"/>
    <property type="match status" value="1"/>
</dbReference>
<gene>
    <name evidence="13 15" type="primary">pheS</name>
    <name evidence="15" type="ORF">HYR64_04125</name>
</gene>
<comment type="subcellular location">
    <subcellularLocation>
        <location evidence="1 13">Cytoplasm</location>
    </subcellularLocation>
</comment>
<dbReference type="GO" id="GO:0006432">
    <property type="term" value="P:phenylalanyl-tRNA aminoacylation"/>
    <property type="evidence" value="ECO:0007669"/>
    <property type="project" value="UniProtKB-UniRule"/>
</dbReference>
<proteinExistence type="inferred from homology"/>
<accession>A0A931LRT7</accession>
<evidence type="ECO:0000256" key="13">
    <source>
        <dbReference type="HAMAP-Rule" id="MF_00281"/>
    </source>
</evidence>
<dbReference type="GO" id="GO:0005524">
    <property type="term" value="F:ATP binding"/>
    <property type="evidence" value="ECO:0007669"/>
    <property type="project" value="UniProtKB-UniRule"/>
</dbReference>
<dbReference type="InterPro" id="IPR004188">
    <property type="entry name" value="Phe-tRNA_ligase_II_N"/>
</dbReference>
<comment type="subunit">
    <text evidence="3 13">Tetramer of two alpha and two beta subunits.</text>
</comment>
<dbReference type="PANTHER" id="PTHR11538">
    <property type="entry name" value="PHENYLALANYL-TRNA SYNTHETASE"/>
    <property type="match status" value="1"/>
</dbReference>
<keyword evidence="9 13" id="KW-0460">Magnesium</keyword>
<evidence type="ECO:0000256" key="3">
    <source>
        <dbReference type="ARBA" id="ARBA00011209"/>
    </source>
</evidence>
<dbReference type="EMBL" id="JACOSL010000027">
    <property type="protein sequence ID" value="MBI1756278.1"/>
    <property type="molecule type" value="Genomic_DNA"/>
</dbReference>
<evidence type="ECO:0000256" key="4">
    <source>
        <dbReference type="ARBA" id="ARBA00022490"/>
    </source>
</evidence>
<comment type="similarity">
    <text evidence="2 13">Belongs to the class-II aminoacyl-tRNA synthetase family. Phe-tRNA synthetase alpha subunit type 1 subfamily.</text>
</comment>
<dbReference type="NCBIfam" id="TIGR00468">
    <property type="entry name" value="pheS"/>
    <property type="match status" value="1"/>
</dbReference>
<keyword evidence="7 13" id="KW-0547">Nucleotide-binding</keyword>
<feature type="binding site" evidence="13">
    <location>
        <position position="253"/>
    </location>
    <ligand>
        <name>Mg(2+)</name>
        <dbReference type="ChEBI" id="CHEBI:18420"/>
        <note>shared with beta subunit</note>
    </ligand>
</feature>
<keyword evidence="4 13" id="KW-0963">Cytoplasm</keyword>
<evidence type="ECO:0000313" key="16">
    <source>
        <dbReference type="Proteomes" id="UP000727962"/>
    </source>
</evidence>
<keyword evidence="5 13" id="KW-0436">Ligase</keyword>
<dbReference type="Proteomes" id="UP000727962">
    <property type="component" value="Unassembled WGS sequence"/>
</dbReference>
<evidence type="ECO:0000256" key="9">
    <source>
        <dbReference type="ARBA" id="ARBA00022842"/>
    </source>
</evidence>
<keyword evidence="11 13" id="KW-0030">Aminoacyl-tRNA synthetase</keyword>
<dbReference type="GO" id="GO:0005737">
    <property type="term" value="C:cytoplasm"/>
    <property type="evidence" value="ECO:0007669"/>
    <property type="project" value="UniProtKB-SubCell"/>
</dbReference>
<name>A0A931LRT7_FIMGI</name>
<dbReference type="EC" id="6.1.1.20" evidence="13"/>
<dbReference type="AlphaFoldDB" id="A0A931LRT7"/>
<dbReference type="Pfam" id="PF01409">
    <property type="entry name" value="tRNA-synt_2d"/>
    <property type="match status" value="1"/>
</dbReference>
<evidence type="ECO:0000259" key="14">
    <source>
        <dbReference type="PROSITE" id="PS50862"/>
    </source>
</evidence>
<dbReference type="HAMAP" id="MF_00281">
    <property type="entry name" value="Phe_tRNA_synth_alpha1"/>
    <property type="match status" value="1"/>
</dbReference>
<dbReference type="InterPro" id="IPR010978">
    <property type="entry name" value="tRNA-bd_arm"/>
</dbReference>
<comment type="caution">
    <text evidence="15">The sequence shown here is derived from an EMBL/GenBank/DDBJ whole genome shotgun (WGS) entry which is preliminary data.</text>
</comment>
<sequence>MRTVEELEAEATAEIGAAARSAELRDLEIKYLGKSGLVTGVTRLIGALPAAEKPLFGQKVNEIKQRLQALIESRERELKSTEHASQFEAERIDVTMPGRLWRSGQQHVLQQAMNKIKAVLSGLGFQYHESPDLELAKYNFDALNYPKDHPAMDEQDTFWIDDERLLRTQATALQGRIFEVTKPPLRAFAIGRCFRNEAVDRTHSHTFHQVDAFMVDEGISMADLKGTLGHFARSMFGGEVKVRFRPDFFPFVEPGVDYAISSPKVFGGQWLELGGAGLIHPNILERYDIDTKRYSGFAFGLGVERIPMIAHGIEDLRPFLENDLRFLGQFHG</sequence>